<evidence type="ECO:0000256" key="12">
    <source>
        <dbReference type="ARBA" id="ARBA00061523"/>
    </source>
</evidence>
<evidence type="ECO:0000256" key="15">
    <source>
        <dbReference type="ARBA" id="ARBA00083656"/>
    </source>
</evidence>
<dbReference type="CTD" id="27349"/>
<evidence type="ECO:0000256" key="13">
    <source>
        <dbReference type="ARBA" id="ARBA00069490"/>
    </source>
</evidence>
<evidence type="ECO:0000256" key="8">
    <source>
        <dbReference type="ARBA" id="ARBA00023098"/>
    </source>
</evidence>
<evidence type="ECO:0000256" key="3">
    <source>
        <dbReference type="ARBA" id="ARBA00013258"/>
    </source>
</evidence>
<keyword evidence="5" id="KW-0808">Transferase</keyword>
<evidence type="ECO:0000256" key="9">
    <source>
        <dbReference type="ARBA" id="ARBA00023128"/>
    </source>
</evidence>
<dbReference type="SUPFAM" id="SSF55048">
    <property type="entry name" value="Probable ACP-binding domain of malonyl-CoA ACP transacylase"/>
    <property type="match status" value="1"/>
</dbReference>
<dbReference type="Pfam" id="PF00698">
    <property type="entry name" value="Acyl_transf_1"/>
    <property type="match status" value="1"/>
</dbReference>
<evidence type="ECO:0000313" key="18">
    <source>
        <dbReference type="Proteomes" id="UP000694545"/>
    </source>
</evidence>
<dbReference type="GO" id="GO:0006633">
    <property type="term" value="P:fatty acid biosynthetic process"/>
    <property type="evidence" value="ECO:0007669"/>
    <property type="project" value="UniProtKB-UniPathway"/>
</dbReference>
<comment type="pathway">
    <text evidence="2">Lipid metabolism; fatty acid biosynthesis.</text>
</comment>
<dbReference type="GO" id="GO:0005739">
    <property type="term" value="C:mitochondrion"/>
    <property type="evidence" value="ECO:0007669"/>
    <property type="project" value="UniProtKB-SubCell"/>
</dbReference>
<proteinExistence type="inferred from homology"/>
<dbReference type="GeneID" id="123033918"/>
<keyword evidence="10" id="KW-0275">Fatty acid biosynthesis</keyword>
<dbReference type="OrthoDB" id="541883at2759"/>
<dbReference type="GO" id="GO:0004314">
    <property type="term" value="F:[acyl-carrier-protein] S-malonyltransferase activity"/>
    <property type="evidence" value="ECO:0007669"/>
    <property type="project" value="UniProtKB-EC"/>
</dbReference>
<dbReference type="Ensembl" id="ENSVKKT00000027785.1">
    <property type="protein sequence ID" value="ENSVKKP00000027125.1"/>
    <property type="gene ID" value="ENSVKKG00000017665.1"/>
</dbReference>
<evidence type="ECO:0000256" key="4">
    <source>
        <dbReference type="ARBA" id="ARBA00022516"/>
    </source>
</evidence>
<sequence>MAMRAPWVAARRWLSRSKMPELPNAGRGVNVSELLQSAMGEEEVEGAEERDVPRVRRDPNDVSVLLFPGQGSQFVGMSRGLLHYPNVRELFRAAEEVLGYDLLRLCLEGPKAELDRTVHSQPAVFVSSLAALEKLHQQQPTVVENCVAAAGFSIGEYAALVFAGAIDYAEALYAVKVRAEAMQEASEAVPSGMLSVIGQANSNYVTACLEAREYCNSLGIKNSVCAISNYLFPDGRVIAGHLQALEFLQKNSKKYSFVRVKMLPVSGAFHTELMESALEPLSEALKSINIRQPLIPVYSNVDSQKYRQPKWIQRLLAKQLISPVKWEQTMHAIYERKKGISFPYTYEVGPGKQLGTILKSCNLKAWAFYKNVDVTEDVSKQEKDP</sequence>
<dbReference type="AlphaFoldDB" id="A0A8D2LVG1"/>
<keyword evidence="8" id="KW-0443">Lipid metabolism</keyword>
<dbReference type="UniPathway" id="UPA00094"/>
<organism evidence="17 18">
    <name type="scientific">Varanus komodoensis</name>
    <name type="common">Komodo dragon</name>
    <dbReference type="NCBI Taxonomy" id="61221"/>
    <lineage>
        <taxon>Eukaryota</taxon>
        <taxon>Metazoa</taxon>
        <taxon>Chordata</taxon>
        <taxon>Craniata</taxon>
        <taxon>Vertebrata</taxon>
        <taxon>Euteleostomi</taxon>
        <taxon>Lepidosauria</taxon>
        <taxon>Squamata</taxon>
        <taxon>Bifurcata</taxon>
        <taxon>Unidentata</taxon>
        <taxon>Episquamata</taxon>
        <taxon>Toxicofera</taxon>
        <taxon>Anguimorpha</taxon>
        <taxon>Paleoanguimorpha</taxon>
        <taxon>Varanoidea</taxon>
        <taxon>Varanidae</taxon>
        <taxon>Varanus</taxon>
    </lineage>
</organism>
<keyword evidence="6" id="KW-0276">Fatty acid metabolism</keyword>
<evidence type="ECO:0000256" key="7">
    <source>
        <dbReference type="ARBA" id="ARBA00022946"/>
    </source>
</evidence>
<dbReference type="RefSeq" id="XP_044306792.1">
    <property type="nucleotide sequence ID" value="XM_044450857.1"/>
</dbReference>
<evidence type="ECO:0000256" key="5">
    <source>
        <dbReference type="ARBA" id="ARBA00022679"/>
    </source>
</evidence>
<comment type="similarity">
    <text evidence="12">Belongs to the type II malonyltransferase family.</text>
</comment>
<accession>A0A8D2LVG1</accession>
<evidence type="ECO:0000259" key="16">
    <source>
        <dbReference type="SMART" id="SM00827"/>
    </source>
</evidence>
<keyword evidence="9" id="KW-0496">Mitochondrion</keyword>
<name>A0A8D2LVG1_VARKO</name>
<dbReference type="EC" id="2.3.1.39" evidence="3"/>
<keyword evidence="4" id="KW-0444">Lipid biosynthesis</keyword>
<reference evidence="17" key="2">
    <citation type="submission" date="2025-09" db="UniProtKB">
        <authorList>
            <consortium name="Ensembl"/>
        </authorList>
    </citation>
    <scope>IDENTIFICATION</scope>
</reference>
<evidence type="ECO:0000256" key="6">
    <source>
        <dbReference type="ARBA" id="ARBA00022832"/>
    </source>
</evidence>
<evidence type="ECO:0000256" key="2">
    <source>
        <dbReference type="ARBA" id="ARBA00005194"/>
    </source>
</evidence>
<dbReference type="Proteomes" id="UP000694545">
    <property type="component" value="Unplaced"/>
</dbReference>
<dbReference type="SUPFAM" id="SSF52151">
    <property type="entry name" value="FabD/lysophospholipase-like"/>
    <property type="match status" value="1"/>
</dbReference>
<dbReference type="InterPro" id="IPR001227">
    <property type="entry name" value="Ac_transferase_dom_sf"/>
</dbReference>
<keyword evidence="18" id="KW-1185">Reference proteome</keyword>
<dbReference type="PANTHER" id="PTHR47170">
    <property type="entry name" value="MALONYL-COA ACP TRANSACYLASE, ACP-BINDING"/>
    <property type="match status" value="1"/>
</dbReference>
<protein>
    <recommendedName>
        <fullName evidence="13">Malonyl-CoA-acyl carrier protein transacylase, mitochondrial</fullName>
        <ecNumber evidence="3">2.3.1.39</ecNumber>
    </recommendedName>
    <alternativeName>
        <fullName evidence="15">Mitochondrial malonyltransferase</fullName>
    </alternativeName>
    <alternativeName>
        <fullName evidence="14">[Acyl-carrier-protein] malonyltransferase</fullName>
    </alternativeName>
</protein>
<dbReference type="InterPro" id="IPR052760">
    <property type="entry name" value="Mitochondrial_malonyltrans"/>
</dbReference>
<evidence type="ECO:0000313" key="17">
    <source>
        <dbReference type="Ensembl" id="ENSVKKP00000027125.1"/>
    </source>
</evidence>
<dbReference type="PANTHER" id="PTHR47170:SF2">
    <property type="entry name" value="MALONYL-COA:ACP TRANSACYLASE (MAT) DOMAIN-CONTAINING PROTEIN"/>
    <property type="match status" value="1"/>
</dbReference>
<evidence type="ECO:0000256" key="1">
    <source>
        <dbReference type="ARBA" id="ARBA00004173"/>
    </source>
</evidence>
<evidence type="ECO:0000256" key="11">
    <source>
        <dbReference type="ARBA" id="ARBA00048404"/>
    </source>
</evidence>
<comment type="catalytic activity">
    <reaction evidence="11">
        <text>holo-[ACP] + malonyl-CoA = malonyl-[ACP] + CoA</text>
        <dbReference type="Rhea" id="RHEA:41792"/>
        <dbReference type="Rhea" id="RHEA-COMP:9623"/>
        <dbReference type="Rhea" id="RHEA-COMP:9685"/>
        <dbReference type="ChEBI" id="CHEBI:57287"/>
        <dbReference type="ChEBI" id="CHEBI:57384"/>
        <dbReference type="ChEBI" id="CHEBI:64479"/>
        <dbReference type="ChEBI" id="CHEBI:78449"/>
        <dbReference type="EC" id="2.3.1.39"/>
    </reaction>
    <physiologicalReaction direction="left-to-right" evidence="11">
        <dbReference type="Rhea" id="RHEA:41793"/>
    </physiologicalReaction>
</comment>
<dbReference type="KEGG" id="vko:123033918"/>
<keyword evidence="7" id="KW-0809">Transit peptide</keyword>
<comment type="subcellular location">
    <subcellularLocation>
        <location evidence="1">Mitochondrion</location>
    </subcellularLocation>
</comment>
<evidence type="ECO:0000256" key="14">
    <source>
        <dbReference type="ARBA" id="ARBA00077751"/>
    </source>
</evidence>
<dbReference type="Gene3D" id="3.30.70.250">
    <property type="entry name" value="Malonyl-CoA ACP transacylase, ACP-binding"/>
    <property type="match status" value="1"/>
</dbReference>
<dbReference type="OMA" id="AANYNCP"/>
<dbReference type="FunFam" id="3.30.70.250:FF:000005">
    <property type="entry name" value="Malonyl-CoA-acyl carrier protein transacylase, mitochondrial"/>
    <property type="match status" value="1"/>
</dbReference>
<dbReference type="InterPro" id="IPR016035">
    <property type="entry name" value="Acyl_Trfase/lysoPLipase"/>
</dbReference>
<dbReference type="InterPro" id="IPR016036">
    <property type="entry name" value="Malonyl_transacylase_ACP-bd"/>
</dbReference>
<gene>
    <name evidence="17" type="primary">MCAT</name>
</gene>
<dbReference type="InterPro" id="IPR014043">
    <property type="entry name" value="Acyl_transferase_dom"/>
</dbReference>
<feature type="domain" description="Malonyl-CoA:ACP transacylase (MAT)" evidence="16">
    <location>
        <begin position="66"/>
        <end position="368"/>
    </location>
</feature>
<dbReference type="SMART" id="SM00827">
    <property type="entry name" value="PKS_AT"/>
    <property type="match status" value="1"/>
</dbReference>
<dbReference type="Gene3D" id="3.40.366.10">
    <property type="entry name" value="Malonyl-Coenzyme A Acyl Carrier Protein, domain 2"/>
    <property type="match status" value="1"/>
</dbReference>
<reference evidence="17" key="1">
    <citation type="submission" date="2025-08" db="UniProtKB">
        <authorList>
            <consortium name="Ensembl"/>
        </authorList>
    </citation>
    <scope>IDENTIFICATION</scope>
</reference>
<evidence type="ECO:0000256" key="10">
    <source>
        <dbReference type="ARBA" id="ARBA00023160"/>
    </source>
</evidence>